<dbReference type="PANTHER" id="PTHR10211:SF0">
    <property type="entry name" value="DEOXYRIBODIPYRIMIDINE PHOTO-LYASE"/>
    <property type="match status" value="1"/>
</dbReference>
<dbReference type="SUPFAM" id="SSF48173">
    <property type="entry name" value="Cryptochrome/photolyase FAD-binding domain"/>
    <property type="match status" value="1"/>
</dbReference>
<proteinExistence type="predicted"/>
<dbReference type="AlphaFoldDB" id="A0A3S5BTR7"/>
<dbReference type="OrthoDB" id="496749at2759"/>
<name>A0A3S5BTR7_9PLAT</name>
<dbReference type="EMBL" id="CAAALY010261560">
    <property type="protein sequence ID" value="VEL39526.1"/>
    <property type="molecule type" value="Genomic_DNA"/>
</dbReference>
<organism evidence="1 2">
    <name type="scientific">Protopolystoma xenopodis</name>
    <dbReference type="NCBI Taxonomy" id="117903"/>
    <lineage>
        <taxon>Eukaryota</taxon>
        <taxon>Metazoa</taxon>
        <taxon>Spiralia</taxon>
        <taxon>Lophotrochozoa</taxon>
        <taxon>Platyhelminthes</taxon>
        <taxon>Monogenea</taxon>
        <taxon>Polyopisthocotylea</taxon>
        <taxon>Polystomatidea</taxon>
        <taxon>Polystomatidae</taxon>
        <taxon>Protopolystoma</taxon>
    </lineage>
</organism>
<protein>
    <submittedName>
        <fullName evidence="1">Uncharacterized protein</fullName>
    </submittedName>
</protein>
<evidence type="ECO:0000313" key="2">
    <source>
        <dbReference type="Proteomes" id="UP000784294"/>
    </source>
</evidence>
<dbReference type="GO" id="GO:0003904">
    <property type="term" value="F:deoxyribodipyrimidine photo-lyase activity"/>
    <property type="evidence" value="ECO:0007669"/>
    <property type="project" value="TreeGrafter"/>
</dbReference>
<comment type="caution">
    <text evidence="1">The sequence shown here is derived from an EMBL/GenBank/DDBJ whole genome shotgun (WGS) entry which is preliminary data.</text>
</comment>
<gene>
    <name evidence="1" type="ORF">PXEA_LOCUS32966</name>
</gene>
<dbReference type="InterPro" id="IPR052219">
    <property type="entry name" value="Photolyase_Class-2"/>
</dbReference>
<evidence type="ECO:0000313" key="1">
    <source>
        <dbReference type="EMBL" id="VEL39526.1"/>
    </source>
</evidence>
<dbReference type="Gene3D" id="1.25.40.80">
    <property type="match status" value="1"/>
</dbReference>
<dbReference type="InterPro" id="IPR036134">
    <property type="entry name" value="Crypto/Photolyase_FAD-like_sf"/>
</dbReference>
<dbReference type="Proteomes" id="UP000784294">
    <property type="component" value="Unassembled WGS sequence"/>
</dbReference>
<keyword evidence="2" id="KW-1185">Reference proteome</keyword>
<dbReference type="PANTHER" id="PTHR10211">
    <property type="entry name" value="DEOXYRIBODIPYRIMIDINE PHOTOLYASE"/>
    <property type="match status" value="1"/>
</dbReference>
<dbReference type="GO" id="GO:0000719">
    <property type="term" value="P:photoreactive repair"/>
    <property type="evidence" value="ECO:0007669"/>
    <property type="project" value="TreeGrafter"/>
</dbReference>
<sequence>MRIQYLGACTERLVYTCGYGSSGGVKSLKQTDKGRILRSKVTDWTAAESAIKADLTVGPVSWATPGTSAGFSVLYSFIKHRLKDYGSLRNDPNKSVLSNLSPWLHFGEVLYILSSII</sequence>
<accession>A0A3S5BTR7</accession>
<reference evidence="1" key="1">
    <citation type="submission" date="2018-11" db="EMBL/GenBank/DDBJ databases">
        <authorList>
            <consortium name="Pathogen Informatics"/>
        </authorList>
    </citation>
    <scope>NUCLEOTIDE SEQUENCE</scope>
</reference>